<dbReference type="Proteomes" id="UP000308600">
    <property type="component" value="Unassembled WGS sequence"/>
</dbReference>
<protein>
    <submittedName>
        <fullName evidence="1">Uncharacterized protein</fullName>
    </submittedName>
</protein>
<evidence type="ECO:0000313" key="1">
    <source>
        <dbReference type="EMBL" id="TFK66107.1"/>
    </source>
</evidence>
<proteinExistence type="predicted"/>
<keyword evidence="2" id="KW-1185">Reference proteome</keyword>
<gene>
    <name evidence="1" type="ORF">BDN72DRAFT_961993</name>
</gene>
<dbReference type="EMBL" id="ML208415">
    <property type="protein sequence ID" value="TFK66107.1"/>
    <property type="molecule type" value="Genomic_DNA"/>
</dbReference>
<name>A0ACD3AK21_9AGAR</name>
<sequence length="534" mass="59677">MYHPTFTELPEPKEIVIERLDNEIQVLTERLCLLKSQRNSLSVTYTLPVELLSEIFAIVQTKSKDSGNQPASKERFAVLRRWLPITHVSHYWRTVALDSSQLWFEIDELPAPAIETFFGALKRKKTVGGHHLRRALSTSVVYLSHGSPSQTLRANFSNPENDPPELRELNLTQGSVSLMDSIFQASTPKLDALSLSRCHFSPNCPLLKNDLTSLDAFKCPIRAITWLEILQQMPRLSYLVLSSSFTEETGGGNGAYSLIPKDFPIVQLLQLSELQVTGSLFNIDLDFLAHITFPSQTRFTFLSMCYDLQDGGESSLAALLRVHNGCRRNLSEIQVTEIKLEEDDVGPDAPAEAMYFSAYGRSGVCYLDVHLMDFHMVAFGASQMTAIASLPVSIATSFTTDWAIQHEAWEVLSSRFPKLQEISCSGPTVKSFLLSLGARETDLNPDSESTGEESNAATSRGLYKSLRSVEFYMAALYDWDQAIINVMRARCDDGMPVKNVTFNVCNFNSALLSRLEGLVDVVRYKHEMEGVGDD</sequence>
<accession>A0ACD3AK21</accession>
<reference evidence="1 2" key="1">
    <citation type="journal article" date="2019" name="Nat. Ecol. Evol.">
        <title>Megaphylogeny resolves global patterns of mushroom evolution.</title>
        <authorList>
            <person name="Varga T."/>
            <person name="Krizsan K."/>
            <person name="Foldi C."/>
            <person name="Dima B."/>
            <person name="Sanchez-Garcia M."/>
            <person name="Sanchez-Ramirez S."/>
            <person name="Szollosi G.J."/>
            <person name="Szarkandi J.G."/>
            <person name="Papp V."/>
            <person name="Albert L."/>
            <person name="Andreopoulos W."/>
            <person name="Angelini C."/>
            <person name="Antonin V."/>
            <person name="Barry K.W."/>
            <person name="Bougher N.L."/>
            <person name="Buchanan P."/>
            <person name="Buyck B."/>
            <person name="Bense V."/>
            <person name="Catcheside P."/>
            <person name="Chovatia M."/>
            <person name="Cooper J."/>
            <person name="Damon W."/>
            <person name="Desjardin D."/>
            <person name="Finy P."/>
            <person name="Geml J."/>
            <person name="Haridas S."/>
            <person name="Hughes K."/>
            <person name="Justo A."/>
            <person name="Karasinski D."/>
            <person name="Kautmanova I."/>
            <person name="Kiss B."/>
            <person name="Kocsube S."/>
            <person name="Kotiranta H."/>
            <person name="LaButti K.M."/>
            <person name="Lechner B.E."/>
            <person name="Liimatainen K."/>
            <person name="Lipzen A."/>
            <person name="Lukacs Z."/>
            <person name="Mihaltcheva S."/>
            <person name="Morgado L.N."/>
            <person name="Niskanen T."/>
            <person name="Noordeloos M.E."/>
            <person name="Ohm R.A."/>
            <person name="Ortiz-Santana B."/>
            <person name="Ovrebo C."/>
            <person name="Racz N."/>
            <person name="Riley R."/>
            <person name="Savchenko A."/>
            <person name="Shiryaev A."/>
            <person name="Soop K."/>
            <person name="Spirin V."/>
            <person name="Szebenyi C."/>
            <person name="Tomsovsky M."/>
            <person name="Tulloss R.E."/>
            <person name="Uehling J."/>
            <person name="Grigoriev I.V."/>
            <person name="Vagvolgyi C."/>
            <person name="Papp T."/>
            <person name="Martin F.M."/>
            <person name="Miettinen O."/>
            <person name="Hibbett D.S."/>
            <person name="Nagy L.G."/>
        </authorList>
    </citation>
    <scope>NUCLEOTIDE SEQUENCE [LARGE SCALE GENOMIC DNA]</scope>
    <source>
        <strain evidence="1 2">NL-1719</strain>
    </source>
</reference>
<evidence type="ECO:0000313" key="2">
    <source>
        <dbReference type="Proteomes" id="UP000308600"/>
    </source>
</evidence>
<organism evidence="1 2">
    <name type="scientific">Pluteus cervinus</name>
    <dbReference type="NCBI Taxonomy" id="181527"/>
    <lineage>
        <taxon>Eukaryota</taxon>
        <taxon>Fungi</taxon>
        <taxon>Dikarya</taxon>
        <taxon>Basidiomycota</taxon>
        <taxon>Agaricomycotina</taxon>
        <taxon>Agaricomycetes</taxon>
        <taxon>Agaricomycetidae</taxon>
        <taxon>Agaricales</taxon>
        <taxon>Pluteineae</taxon>
        <taxon>Pluteaceae</taxon>
        <taxon>Pluteus</taxon>
    </lineage>
</organism>